<evidence type="ECO:0000313" key="3">
    <source>
        <dbReference type="Proteomes" id="UP000569092"/>
    </source>
</evidence>
<comment type="caution">
    <text evidence="2">The sequence shown here is derived from an EMBL/GenBank/DDBJ whole genome shotgun (WGS) entry which is preliminary data.</text>
</comment>
<evidence type="ECO:0000256" key="1">
    <source>
        <dbReference type="SAM" id="MobiDB-lite"/>
    </source>
</evidence>
<sequence>MALLTVKASKKIDATLKLEESTAKMIDRYAAFLNVSADEVVDKGMEYIFTKDKDFQQHLDKQPDVHVPASLRIKKAPGTPTAMKNGNRNGAKSVASDAK</sequence>
<name>A0A7W8JBF0_9BACT</name>
<dbReference type="Proteomes" id="UP000569092">
    <property type="component" value="Unassembled WGS sequence"/>
</dbReference>
<feature type="region of interest" description="Disordered" evidence="1">
    <location>
        <begin position="75"/>
        <end position="99"/>
    </location>
</feature>
<protein>
    <submittedName>
        <fullName evidence="2">Uncharacterized protein</fullName>
    </submittedName>
</protein>
<dbReference type="AlphaFoldDB" id="A0A7W8JBF0"/>
<organism evidence="2 3">
    <name type="scientific">Tunturiibacter lichenicola</name>
    <dbReference type="NCBI Taxonomy" id="2051959"/>
    <lineage>
        <taxon>Bacteria</taxon>
        <taxon>Pseudomonadati</taxon>
        <taxon>Acidobacteriota</taxon>
        <taxon>Terriglobia</taxon>
        <taxon>Terriglobales</taxon>
        <taxon>Acidobacteriaceae</taxon>
        <taxon>Tunturiibacter</taxon>
    </lineage>
</organism>
<accession>A0A7W8JBF0</accession>
<evidence type="ECO:0000313" key="2">
    <source>
        <dbReference type="EMBL" id="MBB5346179.1"/>
    </source>
</evidence>
<gene>
    <name evidence="2" type="ORF">HDF10_004189</name>
</gene>
<reference evidence="2 3" key="1">
    <citation type="submission" date="2020-08" db="EMBL/GenBank/DDBJ databases">
        <title>Genomic Encyclopedia of Type Strains, Phase IV (KMG-V): Genome sequencing to study the core and pangenomes of soil and plant-associated prokaryotes.</title>
        <authorList>
            <person name="Whitman W."/>
        </authorList>
    </citation>
    <scope>NUCLEOTIDE SEQUENCE [LARGE SCALE GENOMIC DNA]</scope>
    <source>
        <strain evidence="2 3">M8US30</strain>
    </source>
</reference>
<dbReference type="EMBL" id="JACHDZ010000010">
    <property type="protein sequence ID" value="MBB5346179.1"/>
    <property type="molecule type" value="Genomic_DNA"/>
</dbReference>
<proteinExistence type="predicted"/>